<keyword evidence="13" id="KW-1185">Reference proteome</keyword>
<dbReference type="Gene3D" id="3.30.565.10">
    <property type="entry name" value="Histidine kinase-like ATPase, C-terminal domain"/>
    <property type="match status" value="1"/>
</dbReference>
<dbReference type="CDD" id="cd00130">
    <property type="entry name" value="PAS"/>
    <property type="match status" value="2"/>
</dbReference>
<evidence type="ECO:0000313" key="12">
    <source>
        <dbReference type="EMBL" id="PWS33287.1"/>
    </source>
</evidence>
<reference evidence="13" key="1">
    <citation type="submission" date="2018-05" db="EMBL/GenBank/DDBJ databases">
        <title>Pedobacter paludis sp. nov., isolated from wetland soil.</title>
        <authorList>
            <person name="Zhang Y."/>
        </authorList>
    </citation>
    <scope>NUCLEOTIDE SEQUENCE [LARGE SCALE GENOMIC DNA]</scope>
    <source>
        <strain evidence="13">R-8</strain>
    </source>
</reference>
<protein>
    <recommendedName>
        <fullName evidence="2">histidine kinase</fullName>
        <ecNumber evidence="2">2.7.13.3</ecNumber>
    </recommendedName>
</protein>
<dbReference type="InterPro" id="IPR005467">
    <property type="entry name" value="His_kinase_dom"/>
</dbReference>
<accession>A0A317F5G4</accession>
<gene>
    <name evidence="12" type="ORF">DF947_01290</name>
</gene>
<dbReference type="InterPro" id="IPR036097">
    <property type="entry name" value="HisK_dim/P_sf"/>
</dbReference>
<dbReference type="PRINTS" id="PR00344">
    <property type="entry name" value="BCTRLSENSOR"/>
</dbReference>
<feature type="domain" description="PAC" evidence="11">
    <location>
        <begin position="395"/>
        <end position="448"/>
    </location>
</feature>
<keyword evidence="6" id="KW-0902">Two-component regulatory system</keyword>
<dbReference type="InterPro" id="IPR036890">
    <property type="entry name" value="HATPase_C_sf"/>
</dbReference>
<feature type="coiled-coil region" evidence="8">
    <location>
        <begin position="262"/>
        <end position="324"/>
    </location>
</feature>
<dbReference type="InterPro" id="IPR001610">
    <property type="entry name" value="PAC"/>
</dbReference>
<dbReference type="Gene3D" id="3.30.450.20">
    <property type="entry name" value="PAS domain"/>
    <property type="match status" value="3"/>
</dbReference>
<dbReference type="CDD" id="cd00082">
    <property type="entry name" value="HisKA"/>
    <property type="match status" value="1"/>
</dbReference>
<keyword evidence="3" id="KW-0597">Phosphoprotein</keyword>
<dbReference type="InterPro" id="IPR013656">
    <property type="entry name" value="PAS_4"/>
</dbReference>
<dbReference type="PROSITE" id="PS50113">
    <property type="entry name" value="PAC"/>
    <property type="match status" value="3"/>
</dbReference>
<dbReference type="EC" id="2.7.13.3" evidence="2"/>
<comment type="catalytic activity">
    <reaction evidence="1">
        <text>ATP + protein L-histidine = ADP + protein N-phospho-L-histidine.</text>
        <dbReference type="EC" id="2.7.13.3"/>
    </reaction>
</comment>
<keyword evidence="8" id="KW-0175">Coiled coil</keyword>
<keyword evidence="4" id="KW-0808">Transferase</keyword>
<dbReference type="PANTHER" id="PTHR43304:SF1">
    <property type="entry name" value="PAC DOMAIN-CONTAINING PROTEIN"/>
    <property type="match status" value="1"/>
</dbReference>
<dbReference type="InterPro" id="IPR000014">
    <property type="entry name" value="PAS"/>
</dbReference>
<dbReference type="PROSITE" id="PS50112">
    <property type="entry name" value="PAS"/>
    <property type="match status" value="1"/>
</dbReference>
<dbReference type="GO" id="GO:0000155">
    <property type="term" value="F:phosphorelay sensor kinase activity"/>
    <property type="evidence" value="ECO:0007669"/>
    <property type="project" value="InterPro"/>
</dbReference>
<evidence type="ECO:0000259" key="11">
    <source>
        <dbReference type="PROSITE" id="PS50113"/>
    </source>
</evidence>
<feature type="domain" description="PAS" evidence="10">
    <location>
        <begin position="145"/>
        <end position="199"/>
    </location>
</feature>
<dbReference type="PROSITE" id="PS50109">
    <property type="entry name" value="HIS_KIN"/>
    <property type="match status" value="1"/>
</dbReference>
<dbReference type="AlphaFoldDB" id="A0A317F5G4"/>
<dbReference type="Pfam" id="PF00512">
    <property type="entry name" value="HisKA"/>
    <property type="match status" value="1"/>
</dbReference>
<dbReference type="SUPFAM" id="SSF47384">
    <property type="entry name" value="Homodimeric domain of signal transducing histidine kinase"/>
    <property type="match status" value="1"/>
</dbReference>
<dbReference type="OrthoDB" id="9813151at2"/>
<dbReference type="InterPro" id="IPR052162">
    <property type="entry name" value="Sensor_kinase/Photoreceptor"/>
</dbReference>
<dbReference type="InterPro" id="IPR004358">
    <property type="entry name" value="Sig_transdc_His_kin-like_C"/>
</dbReference>
<dbReference type="Pfam" id="PF02518">
    <property type="entry name" value="HATPase_c"/>
    <property type="match status" value="1"/>
</dbReference>
<dbReference type="SMART" id="SM00091">
    <property type="entry name" value="PAS"/>
    <property type="match status" value="2"/>
</dbReference>
<evidence type="ECO:0000259" key="9">
    <source>
        <dbReference type="PROSITE" id="PS50109"/>
    </source>
</evidence>
<dbReference type="SMART" id="SM00387">
    <property type="entry name" value="HATPase_c"/>
    <property type="match status" value="1"/>
</dbReference>
<dbReference type="EMBL" id="QGNY01000001">
    <property type="protein sequence ID" value="PWS33287.1"/>
    <property type="molecule type" value="Genomic_DNA"/>
</dbReference>
<feature type="domain" description="PAC" evidence="11">
    <location>
        <begin position="205"/>
        <end position="271"/>
    </location>
</feature>
<evidence type="ECO:0000256" key="5">
    <source>
        <dbReference type="ARBA" id="ARBA00022777"/>
    </source>
</evidence>
<comment type="caution">
    <text evidence="12">The sequence shown here is derived from an EMBL/GenBank/DDBJ whole genome shotgun (WGS) entry which is preliminary data.</text>
</comment>
<name>A0A317F5G4_9SPHI</name>
<dbReference type="InterPro" id="IPR013655">
    <property type="entry name" value="PAS_fold_3"/>
</dbReference>
<dbReference type="SUPFAM" id="SSF55785">
    <property type="entry name" value="PYP-like sensor domain (PAS domain)"/>
    <property type="match status" value="3"/>
</dbReference>
<feature type="domain" description="PAC" evidence="11">
    <location>
        <begin position="85"/>
        <end position="137"/>
    </location>
</feature>
<dbReference type="PANTHER" id="PTHR43304">
    <property type="entry name" value="PHYTOCHROME-LIKE PROTEIN CPH1"/>
    <property type="match status" value="1"/>
</dbReference>
<dbReference type="InterPro" id="IPR000700">
    <property type="entry name" value="PAS-assoc_C"/>
</dbReference>
<dbReference type="FunFam" id="3.30.565.10:FF:000006">
    <property type="entry name" value="Sensor histidine kinase WalK"/>
    <property type="match status" value="1"/>
</dbReference>
<keyword evidence="7" id="KW-0472">Membrane</keyword>
<feature type="domain" description="Histidine kinase" evidence="9">
    <location>
        <begin position="452"/>
        <end position="665"/>
    </location>
</feature>
<proteinExistence type="predicted"/>
<evidence type="ECO:0000256" key="3">
    <source>
        <dbReference type="ARBA" id="ARBA00022553"/>
    </source>
</evidence>
<dbReference type="Pfam" id="PF08448">
    <property type="entry name" value="PAS_4"/>
    <property type="match status" value="1"/>
</dbReference>
<dbReference type="Gene3D" id="1.10.287.130">
    <property type="match status" value="1"/>
</dbReference>
<dbReference type="NCBIfam" id="TIGR00229">
    <property type="entry name" value="sensory_box"/>
    <property type="match status" value="2"/>
</dbReference>
<dbReference type="InterPro" id="IPR003661">
    <property type="entry name" value="HisK_dim/P_dom"/>
</dbReference>
<sequence length="665" mass="75600">MNENSHNLNTNSANEDRFRALLKATSDVVYSLNPDWTIMHELDGRGFLLDAHEPTTEWKSRNVYPDDLEMVNEAIANAIATKNIFQLEHRVVRADGSMGWTFSRAVPILNDEGEIREWFGVASDITERKIAEQKLTEAKDVLENQKRTYETITAGTPDLMYVFDLEYRFSYVNRALLEMWGKTWDDAVGKGLLENGYEPWHAEMHEREIDLIKATGKPVRGEVAFPHAILGRRLYDYILNPVFNEVGEVIAVSGTTRDVTERDQWEQQIKQSAEELQSINEEFEAINEELRASNEQLLVTNEKLSQINQELLKAEQKIEEGKIALRLAVDAANFGTWYINSVTREFITDARLKELFGYLPNEDLSIEQAIAQITDEYREFVSKKLEDAIYNNGDYDVTYPVVGLHDNRLRWLRAIGNLKADPSGTFSTFTGVVMDITEQKTEEIRKNDFIGMVSHELKTPLTSLSAYLQLLEMHAHKNPDELNQRAINQSVKQTKRMTDMINGFLNISRLESAKVFIEKSQFDVADLINEAQEETKMLYSTHRFFFEPCNSIMISADKGKIGQVLANLIGNAVKYAQPGSAIRVSCITTTDTIKISVQDEGIGIRQEELPKLFERFYRVDNNNLISGFGIGLYVSAEIVNLHGGKIWAESTVGKGSVFSFTLPLS</sequence>
<evidence type="ECO:0000313" key="13">
    <source>
        <dbReference type="Proteomes" id="UP000245391"/>
    </source>
</evidence>
<evidence type="ECO:0000256" key="6">
    <source>
        <dbReference type="ARBA" id="ARBA00023012"/>
    </source>
</evidence>
<keyword evidence="5 12" id="KW-0418">Kinase</keyword>
<dbReference type="SMART" id="SM00086">
    <property type="entry name" value="PAC"/>
    <property type="match status" value="3"/>
</dbReference>
<evidence type="ECO:0000256" key="4">
    <source>
        <dbReference type="ARBA" id="ARBA00022679"/>
    </source>
</evidence>
<evidence type="ECO:0000256" key="8">
    <source>
        <dbReference type="SAM" id="Coils"/>
    </source>
</evidence>
<dbReference type="RefSeq" id="WP_109927874.1">
    <property type="nucleotide sequence ID" value="NZ_QGNY01000001.1"/>
</dbReference>
<dbReference type="Gene3D" id="2.10.70.100">
    <property type="match status" value="1"/>
</dbReference>
<dbReference type="CDD" id="cd00075">
    <property type="entry name" value="HATPase"/>
    <property type="match status" value="1"/>
</dbReference>
<dbReference type="SMART" id="SM00388">
    <property type="entry name" value="HisKA"/>
    <property type="match status" value="1"/>
</dbReference>
<dbReference type="SUPFAM" id="SSF55874">
    <property type="entry name" value="ATPase domain of HSP90 chaperone/DNA topoisomerase II/histidine kinase"/>
    <property type="match status" value="1"/>
</dbReference>
<dbReference type="FunFam" id="1.10.287.130:FF:000001">
    <property type="entry name" value="Two-component sensor histidine kinase"/>
    <property type="match status" value="1"/>
</dbReference>
<evidence type="ECO:0000256" key="2">
    <source>
        <dbReference type="ARBA" id="ARBA00012438"/>
    </source>
</evidence>
<dbReference type="Proteomes" id="UP000245391">
    <property type="component" value="Unassembled WGS sequence"/>
</dbReference>
<evidence type="ECO:0000259" key="10">
    <source>
        <dbReference type="PROSITE" id="PS50112"/>
    </source>
</evidence>
<organism evidence="12 13">
    <name type="scientific">Pedobacter paludis</name>
    <dbReference type="NCBI Taxonomy" id="2203212"/>
    <lineage>
        <taxon>Bacteria</taxon>
        <taxon>Pseudomonadati</taxon>
        <taxon>Bacteroidota</taxon>
        <taxon>Sphingobacteriia</taxon>
        <taxon>Sphingobacteriales</taxon>
        <taxon>Sphingobacteriaceae</taxon>
        <taxon>Pedobacter</taxon>
    </lineage>
</organism>
<dbReference type="InterPro" id="IPR035965">
    <property type="entry name" value="PAS-like_dom_sf"/>
</dbReference>
<dbReference type="InterPro" id="IPR003594">
    <property type="entry name" value="HATPase_dom"/>
</dbReference>
<evidence type="ECO:0000256" key="7">
    <source>
        <dbReference type="ARBA" id="ARBA00023136"/>
    </source>
</evidence>
<dbReference type="Pfam" id="PF08447">
    <property type="entry name" value="PAS_3"/>
    <property type="match status" value="1"/>
</dbReference>
<evidence type="ECO:0000256" key="1">
    <source>
        <dbReference type="ARBA" id="ARBA00000085"/>
    </source>
</evidence>